<comment type="subcellular location">
    <subcellularLocation>
        <location evidence="1">Cell membrane</location>
        <topology evidence="1">Multi-pass membrane protein</topology>
    </subcellularLocation>
</comment>
<evidence type="ECO:0000256" key="4">
    <source>
        <dbReference type="ARBA" id="ARBA00022989"/>
    </source>
</evidence>
<feature type="transmembrane region" description="Helical" evidence="6">
    <location>
        <begin position="397"/>
        <end position="416"/>
    </location>
</feature>
<feature type="transmembrane region" description="Helical" evidence="6">
    <location>
        <begin position="372"/>
        <end position="391"/>
    </location>
</feature>
<dbReference type="CDD" id="cd12082">
    <property type="entry name" value="MATE_like"/>
    <property type="match status" value="1"/>
</dbReference>
<evidence type="ECO:0000256" key="2">
    <source>
        <dbReference type="ARBA" id="ARBA00022475"/>
    </source>
</evidence>
<feature type="transmembrane region" description="Helical" evidence="6">
    <location>
        <begin position="128"/>
        <end position="147"/>
    </location>
</feature>
<feature type="transmembrane region" description="Helical" evidence="6">
    <location>
        <begin position="82"/>
        <end position="108"/>
    </location>
</feature>
<comment type="caution">
    <text evidence="7">The sequence shown here is derived from an EMBL/GenBank/DDBJ whole genome shotgun (WGS) entry which is preliminary data.</text>
</comment>
<feature type="transmembrane region" description="Helical" evidence="6">
    <location>
        <begin position="464"/>
        <end position="486"/>
    </location>
</feature>
<reference evidence="7 8" key="1">
    <citation type="submission" date="2017-06" db="EMBL/GenBank/DDBJ databases">
        <title>Investigating the central metabolism of Clostridium thermosuccinogenes.</title>
        <authorList>
            <person name="Koendjbiharie J.G."/>
            <person name="van Kranenburg R."/>
        </authorList>
    </citation>
    <scope>NUCLEOTIDE SEQUENCE [LARGE SCALE GENOMIC DNA]</scope>
    <source>
        <strain evidence="7 8">DSM 5806</strain>
    </source>
</reference>
<dbReference type="EMBL" id="NIOJ01000002">
    <property type="protein sequence ID" value="PNU01377.1"/>
    <property type="molecule type" value="Genomic_DNA"/>
</dbReference>
<feature type="transmembrane region" description="Helical" evidence="6">
    <location>
        <begin position="271"/>
        <end position="292"/>
    </location>
</feature>
<accession>A0A2K2FRG8</accession>
<protein>
    <recommendedName>
        <fullName evidence="9">Polysaccharide biosynthesis protein C-terminal domain-containing protein</fullName>
    </recommendedName>
</protein>
<evidence type="ECO:0000313" key="7">
    <source>
        <dbReference type="EMBL" id="PNU01377.1"/>
    </source>
</evidence>
<feature type="transmembrane region" description="Helical" evidence="6">
    <location>
        <begin position="222"/>
        <end position="245"/>
    </location>
</feature>
<keyword evidence="2" id="KW-1003">Cell membrane</keyword>
<keyword evidence="3 6" id="KW-0812">Transmembrane</keyword>
<evidence type="ECO:0000256" key="3">
    <source>
        <dbReference type="ARBA" id="ARBA00022692"/>
    </source>
</evidence>
<keyword evidence="8" id="KW-1185">Reference proteome</keyword>
<dbReference type="GO" id="GO:0005886">
    <property type="term" value="C:plasma membrane"/>
    <property type="evidence" value="ECO:0007669"/>
    <property type="project" value="UniProtKB-SubCell"/>
</dbReference>
<dbReference type="InterPro" id="IPR050833">
    <property type="entry name" value="Poly_Biosynth_Transport"/>
</dbReference>
<evidence type="ECO:0000256" key="5">
    <source>
        <dbReference type="ARBA" id="ARBA00023136"/>
    </source>
</evidence>
<keyword evidence="4 6" id="KW-1133">Transmembrane helix</keyword>
<feature type="transmembrane region" description="Helical" evidence="6">
    <location>
        <begin position="181"/>
        <end position="202"/>
    </location>
</feature>
<feature type="transmembrane region" description="Helical" evidence="6">
    <location>
        <begin position="437"/>
        <end position="458"/>
    </location>
</feature>
<dbReference type="InterPro" id="IPR002797">
    <property type="entry name" value="Polysacc_synth"/>
</dbReference>
<sequence length="509" mass="55657">MKSRLSVNMMANMASFAISLLISMWLTPYIINSLGAEAYGFIPLTQQLVNYMSVMTVALNGMASRFFTYAVKSGDRGLAEQYFNTSLVSSSVLAAFIVIPLALMTCFIDKIMNVPDYLLSDVQTSLVLYGAVFILSLMGTAFGMAMFCENRLDISGILSSGNTVLRSLAILLLLYMFAPKMWFVALGTLIASAIFFVQNIYFFRKLLPDISFRPSRFDLARLMELLSSGIWNSVNFVGATLFLQIDLLVANWALGAKAAGEYSALLQLSNLLRGFVASVIVVFNPTMVDLYARKDIHGLVEYSNKAVKITGIMMALPVGLACGFGGQLLALWLGEGFRDYGFLFGLMTLHLSVNLSVQSLFGIFSAANRVKIPAIVTLAMGMVNFTLAVALSMALDMGAFGIVIAGMTVLTAKNLVFTPIYSSIITKQPLTAYYKGILMPAAGAAFVVLTGAILQRMFPVESWFGLFSLSGVVSAIYCIMIFSVVLEEGERRKVKSIMLQMFNVHRKEV</sequence>
<organism evidence="7 8">
    <name type="scientific">Clostridium thermosuccinogenes</name>
    <dbReference type="NCBI Taxonomy" id="84032"/>
    <lineage>
        <taxon>Bacteria</taxon>
        <taxon>Bacillati</taxon>
        <taxon>Bacillota</taxon>
        <taxon>Clostridia</taxon>
        <taxon>Eubacteriales</taxon>
        <taxon>Clostridiaceae</taxon>
        <taxon>Clostridium</taxon>
    </lineage>
</organism>
<gene>
    <name evidence="7" type="ORF">CDQ84_01545</name>
</gene>
<feature type="transmembrane region" description="Helical" evidence="6">
    <location>
        <begin position="340"/>
        <end position="365"/>
    </location>
</feature>
<proteinExistence type="predicted"/>
<evidence type="ECO:0000313" key="8">
    <source>
        <dbReference type="Proteomes" id="UP000236151"/>
    </source>
</evidence>
<feature type="transmembrane region" description="Helical" evidence="6">
    <location>
        <begin position="312"/>
        <end position="334"/>
    </location>
</feature>
<evidence type="ECO:0008006" key="9">
    <source>
        <dbReference type="Google" id="ProtNLM"/>
    </source>
</evidence>
<keyword evidence="5 6" id="KW-0472">Membrane</keyword>
<feature type="transmembrane region" description="Helical" evidence="6">
    <location>
        <begin position="154"/>
        <end position="175"/>
    </location>
</feature>
<dbReference type="AlphaFoldDB" id="A0A2K2FRG8"/>
<dbReference type="Proteomes" id="UP000236151">
    <property type="component" value="Unassembled WGS sequence"/>
</dbReference>
<dbReference type="PANTHER" id="PTHR30250">
    <property type="entry name" value="PST FAMILY PREDICTED COLANIC ACID TRANSPORTER"/>
    <property type="match status" value="1"/>
</dbReference>
<feature type="transmembrane region" description="Helical" evidence="6">
    <location>
        <begin position="48"/>
        <end position="70"/>
    </location>
</feature>
<evidence type="ECO:0000256" key="6">
    <source>
        <dbReference type="SAM" id="Phobius"/>
    </source>
</evidence>
<dbReference type="RefSeq" id="WP_103079957.1">
    <property type="nucleotide sequence ID" value="NZ_CP021850.1"/>
</dbReference>
<dbReference type="Pfam" id="PF01943">
    <property type="entry name" value="Polysacc_synt"/>
    <property type="match status" value="1"/>
</dbReference>
<dbReference type="PANTHER" id="PTHR30250:SF26">
    <property type="entry name" value="PSMA PROTEIN"/>
    <property type="match status" value="1"/>
</dbReference>
<evidence type="ECO:0000256" key="1">
    <source>
        <dbReference type="ARBA" id="ARBA00004651"/>
    </source>
</evidence>
<dbReference type="KEGG" id="cthd:CDO33_04185"/>
<dbReference type="OrthoDB" id="3224024at2"/>
<name>A0A2K2FRG8_9CLOT</name>